<comment type="caution">
    <text evidence="1">The sequence shown here is derived from an EMBL/GenBank/DDBJ whole genome shotgun (WGS) entry which is preliminary data.</text>
</comment>
<dbReference type="RefSeq" id="WP_195191128.1">
    <property type="nucleotide sequence ID" value="NZ_JADMUL010000011.1"/>
</dbReference>
<proteinExistence type="predicted"/>
<evidence type="ECO:0000313" key="2">
    <source>
        <dbReference type="Proteomes" id="UP001220658"/>
    </source>
</evidence>
<accession>A0AAW6FS38</accession>
<protein>
    <submittedName>
        <fullName evidence="1">Uncharacterized protein</fullName>
    </submittedName>
</protein>
<evidence type="ECO:0000313" key="1">
    <source>
        <dbReference type="EMBL" id="MDC0827952.1"/>
    </source>
</evidence>
<name>A0AAW6FS38_9FIRM</name>
<dbReference type="EMBL" id="JAQNCK010000009">
    <property type="protein sequence ID" value="MDC0827952.1"/>
    <property type="molecule type" value="Genomic_DNA"/>
</dbReference>
<sequence>MKMNRTSAITLAHELISFCKEYDPYEFKDVVENEEQETENLVTMLLENNKTKIESILHYFKNIVAEGDKEDVQSANKIINKLIMYV</sequence>
<dbReference type="Proteomes" id="UP001220658">
    <property type="component" value="Unassembled WGS sequence"/>
</dbReference>
<gene>
    <name evidence="1" type="ORF">POG00_04420</name>
</gene>
<organism evidence="1 2">
    <name type="scientific">Faecalitalea cylindroides</name>
    <dbReference type="NCBI Taxonomy" id="39483"/>
    <lineage>
        <taxon>Bacteria</taxon>
        <taxon>Bacillati</taxon>
        <taxon>Bacillota</taxon>
        <taxon>Erysipelotrichia</taxon>
        <taxon>Erysipelotrichales</taxon>
        <taxon>Erysipelotrichaceae</taxon>
        <taxon>Faecalitalea</taxon>
    </lineage>
</organism>
<reference evidence="1" key="1">
    <citation type="submission" date="2023-01" db="EMBL/GenBank/DDBJ databases">
        <title>Human gut microbiome strain richness.</title>
        <authorList>
            <person name="Chen-Liaw A."/>
        </authorList>
    </citation>
    <scope>NUCLEOTIDE SEQUENCE</scope>
    <source>
        <strain evidence="1">D55st1_G4_D55t1_190419</strain>
    </source>
</reference>
<dbReference type="AlphaFoldDB" id="A0AAW6FS38"/>